<evidence type="ECO:0000256" key="3">
    <source>
        <dbReference type="SAM" id="Phobius"/>
    </source>
</evidence>
<evidence type="ECO:0000256" key="1">
    <source>
        <dbReference type="SAM" id="Coils"/>
    </source>
</evidence>
<sequence length="250" mass="29913">MENSQIICVHYGSVSFFVEFEQYWVCCIYIWCYSMVVSFSNVSKITPFKNSNSPIKSANQISLQIILSNFSQSTQSQATAARCWRKVFLLLFKINFTFLNIYQMTTKLQELQNQKQQLKDEQKQIQNQQEELLNNQIYLSIKKLQQQVQFLNQHINIQYNDEQQQILNDIENQQIEESKLYDELEQKDKLLDDQIQEKSQELFDMTVYIKQEQERIVKEYKEKSLIEQERKKNAPKRIVYSSMASSYQDK</sequence>
<keyword evidence="3" id="KW-0812">Transmembrane</keyword>
<feature type="coiled-coil region" evidence="1">
    <location>
        <begin position="101"/>
        <end position="229"/>
    </location>
</feature>
<dbReference type="Proteomes" id="UP001642409">
    <property type="component" value="Unassembled WGS sequence"/>
</dbReference>
<evidence type="ECO:0000313" key="5">
    <source>
        <dbReference type="EMBL" id="CAL6011858.1"/>
    </source>
</evidence>
<evidence type="ECO:0000313" key="6">
    <source>
        <dbReference type="Proteomes" id="UP001642409"/>
    </source>
</evidence>
<dbReference type="EMBL" id="CAXDID020000065">
    <property type="protein sequence ID" value="CAL6011858.1"/>
    <property type="molecule type" value="Genomic_DNA"/>
</dbReference>
<protein>
    <submittedName>
        <fullName evidence="5">Hypothetical_protein</fullName>
    </submittedName>
</protein>
<reference evidence="5 6" key="2">
    <citation type="submission" date="2024-07" db="EMBL/GenBank/DDBJ databases">
        <authorList>
            <person name="Akdeniz Z."/>
        </authorList>
    </citation>
    <scope>NUCLEOTIDE SEQUENCE [LARGE SCALE GENOMIC DNA]</scope>
</reference>
<keyword evidence="1" id="KW-0175">Coiled coil</keyword>
<keyword evidence="3" id="KW-0472">Membrane</keyword>
<dbReference type="EMBL" id="CATOUU010000042">
    <property type="protein sequence ID" value="CAI9914008.1"/>
    <property type="molecule type" value="Genomic_DNA"/>
</dbReference>
<proteinExistence type="predicted"/>
<keyword evidence="6" id="KW-1185">Reference proteome</keyword>
<keyword evidence="3" id="KW-1133">Transmembrane helix</keyword>
<reference evidence="4" key="1">
    <citation type="submission" date="2023-06" db="EMBL/GenBank/DDBJ databases">
        <authorList>
            <person name="Kurt Z."/>
        </authorList>
    </citation>
    <scope>NUCLEOTIDE SEQUENCE</scope>
</reference>
<name>A0AA86TID6_9EUKA</name>
<dbReference type="AlphaFoldDB" id="A0AA86TID6"/>
<comment type="caution">
    <text evidence="4">The sequence shown here is derived from an EMBL/GenBank/DDBJ whole genome shotgun (WGS) entry which is preliminary data.</text>
</comment>
<gene>
    <name evidence="4" type="ORF">HINF_LOCUS1653</name>
    <name evidence="5" type="ORF">HINF_LOCUS23023</name>
</gene>
<feature type="region of interest" description="Disordered" evidence="2">
    <location>
        <begin position="230"/>
        <end position="250"/>
    </location>
</feature>
<feature type="transmembrane region" description="Helical" evidence="3">
    <location>
        <begin position="22"/>
        <end position="42"/>
    </location>
</feature>
<organism evidence="4">
    <name type="scientific">Hexamita inflata</name>
    <dbReference type="NCBI Taxonomy" id="28002"/>
    <lineage>
        <taxon>Eukaryota</taxon>
        <taxon>Metamonada</taxon>
        <taxon>Diplomonadida</taxon>
        <taxon>Hexamitidae</taxon>
        <taxon>Hexamitinae</taxon>
        <taxon>Hexamita</taxon>
    </lineage>
</organism>
<evidence type="ECO:0000256" key="2">
    <source>
        <dbReference type="SAM" id="MobiDB-lite"/>
    </source>
</evidence>
<accession>A0AA86TID6</accession>
<evidence type="ECO:0000313" key="4">
    <source>
        <dbReference type="EMBL" id="CAI9914008.1"/>
    </source>
</evidence>